<proteinExistence type="predicted"/>
<evidence type="ECO:0000313" key="2">
    <source>
        <dbReference type="Proteomes" id="UP001374584"/>
    </source>
</evidence>
<protein>
    <submittedName>
        <fullName evidence="1">Uncharacterized protein</fullName>
    </submittedName>
</protein>
<organism evidence="1 2">
    <name type="scientific">Phaseolus coccineus</name>
    <name type="common">Scarlet runner bean</name>
    <name type="synonym">Phaseolus multiflorus</name>
    <dbReference type="NCBI Taxonomy" id="3886"/>
    <lineage>
        <taxon>Eukaryota</taxon>
        <taxon>Viridiplantae</taxon>
        <taxon>Streptophyta</taxon>
        <taxon>Embryophyta</taxon>
        <taxon>Tracheophyta</taxon>
        <taxon>Spermatophyta</taxon>
        <taxon>Magnoliopsida</taxon>
        <taxon>eudicotyledons</taxon>
        <taxon>Gunneridae</taxon>
        <taxon>Pentapetalae</taxon>
        <taxon>rosids</taxon>
        <taxon>fabids</taxon>
        <taxon>Fabales</taxon>
        <taxon>Fabaceae</taxon>
        <taxon>Papilionoideae</taxon>
        <taxon>50 kb inversion clade</taxon>
        <taxon>NPAAA clade</taxon>
        <taxon>indigoferoid/millettioid clade</taxon>
        <taxon>Phaseoleae</taxon>
        <taxon>Phaseolus</taxon>
    </lineage>
</organism>
<gene>
    <name evidence="1" type="ORF">VNO80_06624</name>
</gene>
<evidence type="ECO:0000313" key="1">
    <source>
        <dbReference type="EMBL" id="KAK7373225.1"/>
    </source>
</evidence>
<reference evidence="1 2" key="1">
    <citation type="submission" date="2024-01" db="EMBL/GenBank/DDBJ databases">
        <title>The genomes of 5 underutilized Papilionoideae crops provide insights into root nodulation and disease resistanc.</title>
        <authorList>
            <person name="Jiang F."/>
        </authorList>
    </citation>
    <scope>NUCLEOTIDE SEQUENCE [LARGE SCALE GENOMIC DNA]</scope>
    <source>
        <strain evidence="1">JINMINGXINNONG_FW02</strain>
        <tissue evidence="1">Leaves</tissue>
    </source>
</reference>
<name>A0AAN9NIM8_PHACN</name>
<keyword evidence="2" id="KW-1185">Reference proteome</keyword>
<dbReference type="EMBL" id="JAYMYR010000003">
    <property type="protein sequence ID" value="KAK7373225.1"/>
    <property type="molecule type" value="Genomic_DNA"/>
</dbReference>
<dbReference type="AlphaFoldDB" id="A0AAN9NIM8"/>
<comment type="caution">
    <text evidence="1">The sequence shown here is derived from an EMBL/GenBank/DDBJ whole genome shotgun (WGS) entry which is preliminary data.</text>
</comment>
<sequence>MQKSNSYMEGQNSGLKDILGELPKREASLFRSQACFCADNFGMCSPDAALHTVIDLIFCSILFAKEHVSVALSSLESMCYFGLHSF</sequence>
<accession>A0AAN9NIM8</accession>
<dbReference type="Proteomes" id="UP001374584">
    <property type="component" value="Unassembled WGS sequence"/>
</dbReference>